<feature type="transmembrane region" description="Helical" evidence="5">
    <location>
        <begin position="514"/>
        <end position="531"/>
    </location>
</feature>
<dbReference type="PANTHER" id="PTHR46494:SF1">
    <property type="entry name" value="CORA FAMILY METAL ION TRANSPORTER (EUROFUNG)"/>
    <property type="match status" value="1"/>
</dbReference>
<evidence type="ECO:0000256" key="3">
    <source>
        <dbReference type="ARBA" id="ARBA00022989"/>
    </source>
</evidence>
<reference evidence="6" key="1">
    <citation type="journal article" date="2020" name="Stud. Mycol.">
        <title>101 Dothideomycetes genomes: a test case for predicting lifestyles and emergence of pathogens.</title>
        <authorList>
            <person name="Haridas S."/>
            <person name="Albert R."/>
            <person name="Binder M."/>
            <person name="Bloem J."/>
            <person name="Labutti K."/>
            <person name="Salamov A."/>
            <person name="Andreopoulos B."/>
            <person name="Baker S."/>
            <person name="Barry K."/>
            <person name="Bills G."/>
            <person name="Bluhm B."/>
            <person name="Cannon C."/>
            <person name="Castanera R."/>
            <person name="Culley D."/>
            <person name="Daum C."/>
            <person name="Ezra D."/>
            <person name="Gonzalez J."/>
            <person name="Henrissat B."/>
            <person name="Kuo A."/>
            <person name="Liang C."/>
            <person name="Lipzen A."/>
            <person name="Lutzoni F."/>
            <person name="Magnuson J."/>
            <person name="Mondo S."/>
            <person name="Nolan M."/>
            <person name="Ohm R."/>
            <person name="Pangilinan J."/>
            <person name="Park H.-J."/>
            <person name="Ramirez L."/>
            <person name="Alfaro M."/>
            <person name="Sun H."/>
            <person name="Tritt A."/>
            <person name="Yoshinaga Y."/>
            <person name="Zwiers L.-H."/>
            <person name="Turgeon B."/>
            <person name="Goodwin S."/>
            <person name="Spatafora J."/>
            <person name="Crous P."/>
            <person name="Grigoriev I."/>
        </authorList>
    </citation>
    <scope>NUCLEOTIDE SEQUENCE</scope>
    <source>
        <strain evidence="6">CBS 115976</strain>
    </source>
</reference>
<evidence type="ECO:0000256" key="4">
    <source>
        <dbReference type="ARBA" id="ARBA00023136"/>
    </source>
</evidence>
<evidence type="ECO:0000313" key="7">
    <source>
        <dbReference type="Proteomes" id="UP000799302"/>
    </source>
</evidence>
<dbReference type="EMBL" id="MU004230">
    <property type="protein sequence ID" value="KAF2674614.1"/>
    <property type="molecule type" value="Genomic_DNA"/>
</dbReference>
<evidence type="ECO:0008006" key="8">
    <source>
        <dbReference type="Google" id="ProtNLM"/>
    </source>
</evidence>
<evidence type="ECO:0000313" key="6">
    <source>
        <dbReference type="EMBL" id="KAF2674614.1"/>
    </source>
</evidence>
<dbReference type="GO" id="GO:0050897">
    <property type="term" value="F:cobalt ion binding"/>
    <property type="evidence" value="ECO:0007669"/>
    <property type="project" value="TreeGrafter"/>
</dbReference>
<evidence type="ECO:0000256" key="5">
    <source>
        <dbReference type="SAM" id="Phobius"/>
    </source>
</evidence>
<dbReference type="PANTHER" id="PTHR46494">
    <property type="entry name" value="CORA FAMILY METAL ION TRANSPORTER (EUROFUNG)"/>
    <property type="match status" value="1"/>
</dbReference>
<dbReference type="Gene3D" id="1.20.58.340">
    <property type="entry name" value="Magnesium transport protein CorA, transmembrane region"/>
    <property type="match status" value="1"/>
</dbReference>
<feature type="transmembrane region" description="Helical" evidence="5">
    <location>
        <begin position="551"/>
        <end position="573"/>
    </location>
</feature>
<organism evidence="6 7">
    <name type="scientific">Microthyrium microscopicum</name>
    <dbReference type="NCBI Taxonomy" id="703497"/>
    <lineage>
        <taxon>Eukaryota</taxon>
        <taxon>Fungi</taxon>
        <taxon>Dikarya</taxon>
        <taxon>Ascomycota</taxon>
        <taxon>Pezizomycotina</taxon>
        <taxon>Dothideomycetes</taxon>
        <taxon>Dothideomycetes incertae sedis</taxon>
        <taxon>Microthyriales</taxon>
        <taxon>Microthyriaceae</taxon>
        <taxon>Microthyrium</taxon>
    </lineage>
</organism>
<protein>
    <recommendedName>
        <fullName evidence="8">Cora-domain-containing protein</fullName>
    </recommendedName>
</protein>
<keyword evidence="2 5" id="KW-0812">Transmembrane</keyword>
<dbReference type="Pfam" id="PF01544">
    <property type="entry name" value="CorA"/>
    <property type="match status" value="1"/>
</dbReference>
<proteinExistence type="predicted"/>
<evidence type="ECO:0000256" key="2">
    <source>
        <dbReference type="ARBA" id="ARBA00022692"/>
    </source>
</evidence>
<name>A0A6A6UUJ9_9PEZI</name>
<dbReference type="InterPro" id="IPR002523">
    <property type="entry name" value="MgTranspt_CorA/ZnTranspt_ZntB"/>
</dbReference>
<gene>
    <name evidence="6" type="ORF">BT63DRAFT_15750</name>
</gene>
<dbReference type="GO" id="GO:0015095">
    <property type="term" value="F:magnesium ion transmembrane transporter activity"/>
    <property type="evidence" value="ECO:0007669"/>
    <property type="project" value="TreeGrafter"/>
</dbReference>
<keyword evidence="3 5" id="KW-1133">Transmembrane helix</keyword>
<sequence>MGGIPDPVDWSKDPYWTQRRFSPAQILVFDVRIAVKPWQTNDPNAGAWIEMFETLSSSLVDDLQARDHLSETVDVEKLPTANRTEQRKLKEMIHEYGWLNCLRGEGIQKTVDDPQNFRKVRWVHMSSKFTEYLQGCFIALSNWKQPQAAESILAGFRQIEQSVQQNERFSKHGRYFSPFFEPLSESKDGPFLICVPFLDWTVEGEPPALRFQVDPREGYQSTRGSAHVLRTILQHYYRLEDTRDRESQQCFTKHKPWATDRYLDLKVRRWYGEYPSALNVDELWILVIDPQHIVTFSSNQSWKSRWPPLQFASRVMEISFRAIRNDLYHLGDGSSDYSAYTHSAACLTGALGLLHRYFWTDLPLSLVDRYASYLSHLQYRLLRSPSTKLVMDLLQVQEELNIIIQLMNQQMELIEDIQTEFSAEGIELLSPPRSRASSTIHRKRMSLPPKIVNQTTRTTYKRFGSSFHTDPMQQLHDNLRREHVDICELRDHCNTLVQRTIQLVNIRLEDHGKAILVFTIVTIIFLPLSFASSYFGMNTVDIRNLQSTQSLFWIVACSLTVGVVGFSLFLAFYGGDLMEAFIEWRAKRKPFPRRLKNLNQNTGSANLRPGQQSFEVLGTTSF</sequence>
<dbReference type="SUPFAM" id="SSF144083">
    <property type="entry name" value="Magnesium transport protein CorA, transmembrane region"/>
    <property type="match status" value="1"/>
</dbReference>
<keyword evidence="7" id="KW-1185">Reference proteome</keyword>
<dbReference type="InterPro" id="IPR045863">
    <property type="entry name" value="CorA_TM1_TM2"/>
</dbReference>
<accession>A0A6A6UUJ9</accession>
<dbReference type="AlphaFoldDB" id="A0A6A6UUJ9"/>
<evidence type="ECO:0000256" key="1">
    <source>
        <dbReference type="ARBA" id="ARBA00004651"/>
    </source>
</evidence>
<dbReference type="GO" id="GO:0005886">
    <property type="term" value="C:plasma membrane"/>
    <property type="evidence" value="ECO:0007669"/>
    <property type="project" value="UniProtKB-SubCell"/>
</dbReference>
<comment type="subcellular location">
    <subcellularLocation>
        <location evidence="1">Cell membrane</location>
        <topology evidence="1">Multi-pass membrane protein</topology>
    </subcellularLocation>
</comment>
<dbReference type="OrthoDB" id="5430750at2759"/>
<keyword evidence="4 5" id="KW-0472">Membrane</keyword>
<dbReference type="GO" id="GO:0000287">
    <property type="term" value="F:magnesium ion binding"/>
    <property type="evidence" value="ECO:0007669"/>
    <property type="project" value="TreeGrafter"/>
</dbReference>
<dbReference type="GO" id="GO:0015087">
    <property type="term" value="F:cobalt ion transmembrane transporter activity"/>
    <property type="evidence" value="ECO:0007669"/>
    <property type="project" value="TreeGrafter"/>
</dbReference>
<dbReference type="Proteomes" id="UP000799302">
    <property type="component" value="Unassembled WGS sequence"/>
</dbReference>